<sequence>MSIAASTYLSTFFHLYATAPVWLRAATSHATGLDVNVVVSREILSASVLRLTDSSIRAKQASKRGCSPTASSLVQRPVPELFRKKPLASLPIAKSLFPLSPISICSSPPLWFIYSKIYGHEPLSDAFRDPSAHSTLTSRHFEHVIRDGVICRSVLETAKNARYSPEYRPFKDTEAKDDAKRTKEYARALRTLVKRRRAVQMARPFHVLEISREAVHFIYANGAVCYTTKRTSPVHQHHLRILNLKGPSAREVSIDVLKLIEASAVSDFEESRPYHFRPLYYAHGIISCFFDQRKSPGTGRWLIIYSLKDNRILSSYHLRSSSNIFVRNNETYLYYGSRSELVEGKRRWSIRRFDLQKSSWLPRKSILRDLVGSDIGSTICFELFGDHLYGVSSQEATEMEDVEWGSPKSPPNSFYYAFQLTLGDHPTIKDLPRCALWRRGATDGPIDDRWNQLQLGQDEKTGQLSIFETRKEWLTSWSRRSCYRKQLFWPSSLENTDEHPEGKSYNGWNITPPKEMELGNSVHRGDNGFCASTFDFRNSPVRSYNPSCQAFVDIVSTTTASSPTAKRLRLRVRSRPHESCPTLDSSCQSASSPNGVADAVKDPEEQHVRLWPVDHMQQDGHRSTSREQLWNQYVDELLNPKAYFDDIDSAMDESVIVYSPKSLYPPDEPRSIVLVSFDPSLHFEGLCHASSTPPPSMYDQLNKASSPESGCDFTRIRGLDLSRLPKTSEEMTHTSSTTSPN</sequence>
<organism evidence="3">
    <name type="scientific">Hypocrea jecorina (strain QM6a)</name>
    <name type="common">Trichoderma reesei</name>
    <dbReference type="NCBI Taxonomy" id="431241"/>
    <lineage>
        <taxon>Eukaryota</taxon>
        <taxon>Fungi</taxon>
        <taxon>Dikarya</taxon>
        <taxon>Ascomycota</taxon>
        <taxon>Pezizomycotina</taxon>
        <taxon>Sordariomycetes</taxon>
        <taxon>Hypocreomycetidae</taxon>
        <taxon>Hypocreales</taxon>
        <taxon>Hypocreaceae</taxon>
        <taxon>Trichoderma</taxon>
    </lineage>
</organism>
<dbReference type="EMBL" id="GL985059">
    <property type="protein sequence ID" value="EGR50846.1"/>
    <property type="molecule type" value="Genomic_DNA"/>
</dbReference>
<dbReference type="Proteomes" id="UP000008984">
    <property type="component" value="Unassembled WGS sequence"/>
</dbReference>
<dbReference type="HOGENOM" id="CLU_015634_0_0_1"/>
<evidence type="ECO:0000313" key="2">
    <source>
        <dbReference type="EMBL" id="EGR50846.1"/>
    </source>
</evidence>
<reference evidence="2 3" key="1">
    <citation type="journal article" date="2008" name="Nat. Biotechnol.">
        <title>Genome sequencing and analysis of the biomass-degrading fungus Trichoderma reesei (syn. Hypocrea jecorina).</title>
        <authorList>
            <person name="Martinez D."/>
            <person name="Berka R.M."/>
            <person name="Henrissat B."/>
            <person name="Saloheimo M."/>
            <person name="Arvas M."/>
            <person name="Baker S.E."/>
            <person name="Chapman J."/>
            <person name="Chertkov O."/>
            <person name="Coutinho P.M."/>
            <person name="Cullen D."/>
            <person name="Danchin E.G."/>
            <person name="Grigoriev I.V."/>
            <person name="Harris P."/>
            <person name="Jackson M."/>
            <person name="Kubicek C.P."/>
            <person name="Han C.S."/>
            <person name="Ho I."/>
            <person name="Larrondo L.F."/>
            <person name="de Leon A.L."/>
            <person name="Magnuson J.K."/>
            <person name="Merino S."/>
            <person name="Misra M."/>
            <person name="Nelson B."/>
            <person name="Putnam N."/>
            <person name="Robbertse B."/>
            <person name="Salamov A.A."/>
            <person name="Schmoll M."/>
            <person name="Terry A."/>
            <person name="Thayer N."/>
            <person name="Westerholm-Parvinen A."/>
            <person name="Schoch C.L."/>
            <person name="Yao J."/>
            <person name="Barabote R."/>
            <person name="Nelson M.A."/>
            <person name="Detter C."/>
            <person name="Bruce D."/>
            <person name="Kuske C.R."/>
            <person name="Xie G."/>
            <person name="Richardson P."/>
            <person name="Rokhsar D.S."/>
            <person name="Lucas S.M."/>
            <person name="Rubin E.M."/>
            <person name="Dunn-Coleman N."/>
            <person name="Ward M."/>
            <person name="Brettin T.S."/>
        </authorList>
    </citation>
    <scope>NUCLEOTIDE SEQUENCE [LARGE SCALE GENOMIC DNA]</scope>
    <source>
        <strain evidence="2 3">QM6a</strain>
    </source>
</reference>
<dbReference type="KEGG" id="tre:TRIREDRAFT_104838"/>
<evidence type="ECO:0000256" key="1">
    <source>
        <dbReference type="SAM" id="MobiDB-lite"/>
    </source>
</evidence>
<protein>
    <submittedName>
        <fullName evidence="2">Predicted protein</fullName>
    </submittedName>
</protein>
<name>G0RE11_HYPJQ</name>
<dbReference type="VEuPathDB" id="FungiDB:TRIREDRAFT_104838"/>
<dbReference type="eggNOG" id="ENOG502RYII">
    <property type="taxonomic scope" value="Eukaryota"/>
</dbReference>
<feature type="region of interest" description="Disordered" evidence="1">
    <location>
        <begin position="572"/>
        <end position="598"/>
    </location>
</feature>
<keyword evidence="3" id="KW-1185">Reference proteome</keyword>
<dbReference type="RefSeq" id="XP_006963386.1">
    <property type="nucleotide sequence ID" value="XM_006963324.1"/>
</dbReference>
<feature type="region of interest" description="Disordered" evidence="1">
    <location>
        <begin position="722"/>
        <end position="741"/>
    </location>
</feature>
<dbReference type="GeneID" id="18480921"/>
<feature type="compositionally biased region" description="Polar residues" evidence="1">
    <location>
        <begin position="582"/>
        <end position="594"/>
    </location>
</feature>
<accession>G0RE11</accession>
<dbReference type="AlphaFoldDB" id="G0RE11"/>
<proteinExistence type="predicted"/>
<gene>
    <name evidence="2" type="ORF">TRIREDRAFT_104838</name>
</gene>
<evidence type="ECO:0000313" key="3">
    <source>
        <dbReference type="Proteomes" id="UP000008984"/>
    </source>
</evidence>
<dbReference type="OrthoDB" id="5359231at2759"/>